<dbReference type="VEuPathDB" id="AmoebaDB:KM1_046000"/>
<dbReference type="SUPFAM" id="SSF144083">
    <property type="entry name" value="Magnesium transport protein CorA, transmembrane region"/>
    <property type="match status" value="1"/>
</dbReference>
<dbReference type="VEuPathDB" id="AmoebaDB:EHI5A_036070"/>
<evidence type="ECO:0000256" key="3">
    <source>
        <dbReference type="ARBA" id="ARBA00022692"/>
    </source>
</evidence>
<keyword evidence="3 6" id="KW-0812">Transmembrane</keyword>
<feature type="transmembrane region" description="Helical" evidence="6">
    <location>
        <begin position="349"/>
        <end position="370"/>
    </location>
</feature>
<dbReference type="GO" id="GO:0015095">
    <property type="term" value="F:magnesium ion transmembrane transporter activity"/>
    <property type="evidence" value="ECO:0007669"/>
    <property type="project" value="InterPro"/>
</dbReference>
<dbReference type="CDD" id="cd12829">
    <property type="entry name" value="Alr1p-like"/>
    <property type="match status" value="1"/>
</dbReference>
<name>A0A5K1TXA2_ENTHI</name>
<dbReference type="PANTHER" id="PTHR21535">
    <property type="entry name" value="MAGNESIUM AND COBALT TRANSPORT PROTEIN/MITOCHONDRIAL IMPORT INNER MEMBRANE TRANSLOCASE SUBUNIT TIM8"/>
    <property type="match status" value="1"/>
</dbReference>
<sequence>MKISLNQTTKPLTEKNSIQKYQWFDDYISNNRGGSFGMTVITLNGRGHCNEEISLEELQSMMGTLQPKNDDPDADIWIDVYGNNEKELKTIGELFGIHPLTIDDWLSDSTRSKSTIFDTYYELSDKELFYQTDSNILDYSSINITMRDTFVLTVHSKHLHAIKKVKDKISLHYTESLPSAQWVMYALLMDIIKGYKLIMKHIEEDLDTFEKLAEFMISTDQNAILARLMSIKKRASNLDYQISPKKALLRYLIKTPTQKISKMVKIYLRDVLEEAVIIVKRVDFVNDKIDDVTNTFLSRMTLDSYRVNRDQEELMKRFAIITTLFTPLTFLSTSFGMNVLVPGQEIDNYGMFIGLYVIAIAAMIGGISYFKLTHWI</sequence>
<dbReference type="InterPro" id="IPR002523">
    <property type="entry name" value="MgTranspt_CorA/ZnTranspt_ZntB"/>
</dbReference>
<dbReference type="InterPro" id="IPR044089">
    <property type="entry name" value="Alr1-like"/>
</dbReference>
<dbReference type="GO" id="GO:0010961">
    <property type="term" value="P:intracellular magnesium ion homeostasis"/>
    <property type="evidence" value="ECO:0007669"/>
    <property type="project" value="TreeGrafter"/>
</dbReference>
<keyword evidence="4 6" id="KW-1133">Transmembrane helix</keyword>
<dbReference type="InterPro" id="IPR045861">
    <property type="entry name" value="CorA_cytoplasmic_dom"/>
</dbReference>
<dbReference type="EMBL" id="BDEQ01000001">
    <property type="protein sequence ID" value="GAT96295.1"/>
    <property type="molecule type" value="Genomic_DNA"/>
</dbReference>
<evidence type="ECO:0000256" key="2">
    <source>
        <dbReference type="ARBA" id="ARBA00009765"/>
    </source>
</evidence>
<dbReference type="PANTHER" id="PTHR21535:SF51">
    <property type="entry name" value="MANGANESE RESISTANCE PROTEIN MNR2"/>
    <property type="match status" value="1"/>
</dbReference>
<dbReference type="InterPro" id="IPR045863">
    <property type="entry name" value="CorA_TM1_TM2"/>
</dbReference>
<dbReference type="Pfam" id="PF01544">
    <property type="entry name" value="CorA"/>
    <property type="match status" value="1"/>
</dbReference>
<gene>
    <name evidence="7" type="ORF">CL6EHI_139000</name>
</gene>
<dbReference type="FunFam" id="3.30.460.20:FF:000019">
    <property type="entry name" value="Magnesium and cobalt transport protein CorA, putative"/>
    <property type="match status" value="1"/>
</dbReference>
<evidence type="ECO:0000256" key="5">
    <source>
        <dbReference type="ARBA" id="ARBA00023136"/>
    </source>
</evidence>
<proteinExistence type="inferred from homology"/>
<evidence type="ECO:0000313" key="8">
    <source>
        <dbReference type="Proteomes" id="UP000078387"/>
    </source>
</evidence>
<dbReference type="OMA" id="HIFQEKH"/>
<protein>
    <submittedName>
        <fullName evidence="7">Magnesium and cobalt transport protein cora putative</fullName>
    </submittedName>
</protein>
<dbReference type="GO" id="GO:0016020">
    <property type="term" value="C:membrane"/>
    <property type="evidence" value="ECO:0007669"/>
    <property type="project" value="UniProtKB-SubCell"/>
</dbReference>
<dbReference type="VEuPathDB" id="AmoebaDB:EHI8A_047880"/>
<comment type="subcellular location">
    <subcellularLocation>
        <location evidence="1">Membrane</location>
        <topology evidence="1">Multi-pass membrane protein</topology>
    </subcellularLocation>
</comment>
<evidence type="ECO:0000256" key="6">
    <source>
        <dbReference type="SAM" id="Phobius"/>
    </source>
</evidence>
<evidence type="ECO:0000313" key="7">
    <source>
        <dbReference type="EMBL" id="GAT96295.1"/>
    </source>
</evidence>
<comment type="caution">
    <text evidence="7">The sequence shown here is derived from an EMBL/GenBank/DDBJ whole genome shotgun (WGS) entry which is preliminary data.</text>
</comment>
<dbReference type="Gene3D" id="3.30.460.20">
    <property type="entry name" value="CorA soluble domain-like"/>
    <property type="match status" value="1"/>
</dbReference>
<dbReference type="VEuPathDB" id="AmoebaDB:EHI_139000"/>
<accession>A0A5K1TXA2</accession>
<evidence type="ECO:0000256" key="1">
    <source>
        <dbReference type="ARBA" id="ARBA00004141"/>
    </source>
</evidence>
<reference evidence="7 8" key="1">
    <citation type="submission" date="2016-05" db="EMBL/GenBank/DDBJ databases">
        <title>First whole genome sequencing of Entamoeba histolytica HM1:IMSS-clone-6.</title>
        <authorList>
            <person name="Mukherjee Avik.K."/>
            <person name="Izumyama S."/>
            <person name="Nakada-Tsukui K."/>
            <person name="Nozaki T."/>
        </authorList>
    </citation>
    <scope>NUCLEOTIDE SEQUENCE [LARGE SCALE GENOMIC DNA]</scope>
    <source>
        <strain evidence="7 8">HM1:IMSS clone 6</strain>
    </source>
</reference>
<comment type="similarity">
    <text evidence="2">Belongs to the CorA metal ion transporter (MIT) (TC 1.A.35) family.</text>
</comment>
<dbReference type="Proteomes" id="UP000078387">
    <property type="component" value="Unassembled WGS sequence"/>
</dbReference>
<organism evidence="7 8">
    <name type="scientific">Entamoeba histolytica</name>
    <dbReference type="NCBI Taxonomy" id="5759"/>
    <lineage>
        <taxon>Eukaryota</taxon>
        <taxon>Amoebozoa</taxon>
        <taxon>Evosea</taxon>
        <taxon>Archamoebae</taxon>
        <taxon>Mastigamoebida</taxon>
        <taxon>Entamoebidae</taxon>
        <taxon>Entamoeba</taxon>
    </lineage>
</organism>
<keyword evidence="5 6" id="KW-0472">Membrane</keyword>
<dbReference type="VEuPathDB" id="AmoebaDB:EHI7A_019950"/>
<dbReference type="SUPFAM" id="SSF143865">
    <property type="entry name" value="CorA soluble domain-like"/>
    <property type="match status" value="1"/>
</dbReference>
<dbReference type="Gene3D" id="1.20.58.340">
    <property type="entry name" value="Magnesium transport protein CorA, transmembrane region"/>
    <property type="match status" value="2"/>
</dbReference>
<feature type="transmembrane region" description="Helical" evidence="6">
    <location>
        <begin position="318"/>
        <end position="337"/>
    </location>
</feature>
<evidence type="ECO:0000256" key="4">
    <source>
        <dbReference type="ARBA" id="ARBA00022989"/>
    </source>
</evidence>
<dbReference type="AlphaFoldDB" id="A0A5K1TXA2"/>